<evidence type="ECO:0008006" key="3">
    <source>
        <dbReference type="Google" id="ProtNLM"/>
    </source>
</evidence>
<comment type="caution">
    <text evidence="1">The sequence shown here is derived from an EMBL/GenBank/DDBJ whole genome shotgun (WGS) entry which is preliminary data.</text>
</comment>
<dbReference type="InterPro" id="IPR052998">
    <property type="entry name" value="Hetero-Diels-Alderase-like"/>
</dbReference>
<dbReference type="PANTHER" id="PTHR42060">
    <property type="entry name" value="NHL REPEAT-CONTAINING PROTEIN-RELATED"/>
    <property type="match status" value="1"/>
</dbReference>
<dbReference type="Gene3D" id="2.120.10.30">
    <property type="entry name" value="TolB, C-terminal domain"/>
    <property type="match status" value="1"/>
</dbReference>
<proteinExistence type="predicted"/>
<protein>
    <recommendedName>
        <fullName evidence="3">Gluconolactonase</fullName>
    </recommendedName>
</protein>
<dbReference type="RefSeq" id="XP_060297364.1">
    <property type="nucleotide sequence ID" value="XM_060445531.1"/>
</dbReference>
<reference evidence="1" key="1">
    <citation type="submission" date="2023-06" db="EMBL/GenBank/DDBJ databases">
        <title>Genome-scale phylogeny and comparative genomics of the fungal order Sordariales.</title>
        <authorList>
            <consortium name="Lawrence Berkeley National Laboratory"/>
            <person name="Hensen N."/>
            <person name="Bonometti L."/>
            <person name="Westerberg I."/>
            <person name="Brannstrom I.O."/>
            <person name="Guillou S."/>
            <person name="Cros-Aarteil S."/>
            <person name="Calhoun S."/>
            <person name="Haridas S."/>
            <person name="Kuo A."/>
            <person name="Mondo S."/>
            <person name="Pangilinan J."/>
            <person name="Riley R."/>
            <person name="LaButti K."/>
            <person name="Andreopoulos B."/>
            <person name="Lipzen A."/>
            <person name="Chen C."/>
            <person name="Yanf M."/>
            <person name="Daum C."/>
            <person name="Ng V."/>
            <person name="Clum A."/>
            <person name="Steindorff A."/>
            <person name="Ohm R."/>
            <person name="Martin F."/>
            <person name="Silar P."/>
            <person name="Natvig D."/>
            <person name="Lalanne C."/>
            <person name="Gautier V."/>
            <person name="Ament-velasquez S.L."/>
            <person name="Kruys A."/>
            <person name="Hutchinson M.I."/>
            <person name="Powell A.J."/>
            <person name="Barry K."/>
            <person name="Miller A.N."/>
            <person name="Grigoriev I.V."/>
            <person name="Debuchy R."/>
            <person name="Gladieux P."/>
            <person name="Thoren M.H."/>
            <person name="Johannesson H."/>
        </authorList>
    </citation>
    <scope>NUCLEOTIDE SEQUENCE</scope>
    <source>
        <strain evidence="1">SMH2392-1A</strain>
    </source>
</reference>
<name>A0AA40AMH1_9PEZI</name>
<dbReference type="GeneID" id="85328801"/>
<dbReference type="Proteomes" id="UP001172101">
    <property type="component" value="Unassembled WGS sequence"/>
</dbReference>
<sequence length="312" mass="32802">MAALEKTRTVFQLDNIGSWFENIAVRANGRLLATRIDLPQLWEIDPASGDGAAVVTWPAPITSVTGITELTPDIFAVAVGQYDGLAKATIPGTYEIHTVDFGSPSGPYTPRLVTAIPEGGLINGITKADGAGTVVLAADSEYGVLYRVDVAAKSYDRLMADELMRAPEGAMLSLGINGVKVRGGYIYFSNSMRNTLYRVPVESESASFRPTGPIEPVASGFMQDDFCLDEDGTAYVTTHPMNTVVKVAAGSSEGEVIAGNLESLELAGSTACAFGRGSNDKRTLYVSCAGALAAPVKGEQVEPAKIVAIDLS</sequence>
<evidence type="ECO:0000313" key="1">
    <source>
        <dbReference type="EMBL" id="KAK0718571.1"/>
    </source>
</evidence>
<accession>A0AA40AMH1</accession>
<dbReference type="PANTHER" id="PTHR42060:SF1">
    <property type="entry name" value="NHL REPEAT-CONTAINING PROTEIN"/>
    <property type="match status" value="1"/>
</dbReference>
<dbReference type="SUPFAM" id="SSF63829">
    <property type="entry name" value="Calcium-dependent phosphotriesterase"/>
    <property type="match status" value="1"/>
</dbReference>
<keyword evidence="2" id="KW-1185">Reference proteome</keyword>
<dbReference type="AlphaFoldDB" id="A0AA40AMH1"/>
<evidence type="ECO:0000313" key="2">
    <source>
        <dbReference type="Proteomes" id="UP001172101"/>
    </source>
</evidence>
<dbReference type="EMBL" id="JAUIRO010000004">
    <property type="protein sequence ID" value="KAK0718571.1"/>
    <property type="molecule type" value="Genomic_DNA"/>
</dbReference>
<organism evidence="1 2">
    <name type="scientific">Lasiosphaeria miniovina</name>
    <dbReference type="NCBI Taxonomy" id="1954250"/>
    <lineage>
        <taxon>Eukaryota</taxon>
        <taxon>Fungi</taxon>
        <taxon>Dikarya</taxon>
        <taxon>Ascomycota</taxon>
        <taxon>Pezizomycotina</taxon>
        <taxon>Sordariomycetes</taxon>
        <taxon>Sordariomycetidae</taxon>
        <taxon>Sordariales</taxon>
        <taxon>Lasiosphaeriaceae</taxon>
        <taxon>Lasiosphaeria</taxon>
    </lineage>
</organism>
<gene>
    <name evidence="1" type="ORF">B0T26DRAFT_752483</name>
</gene>
<dbReference type="InterPro" id="IPR011042">
    <property type="entry name" value="6-blade_b-propeller_TolB-like"/>
</dbReference>